<keyword evidence="4" id="KW-0175">Coiled coil</keyword>
<dbReference type="AlphaFoldDB" id="A0A0C3R722"/>
<evidence type="ECO:0000256" key="5">
    <source>
        <dbReference type="SAM" id="SignalP"/>
    </source>
</evidence>
<dbReference type="InterPro" id="IPR050330">
    <property type="entry name" value="Bact_OuterMem_StrucFunc"/>
</dbReference>
<feature type="coiled-coil region" evidence="4">
    <location>
        <begin position="253"/>
        <end position="291"/>
    </location>
</feature>
<reference evidence="8 10" key="1">
    <citation type="submission" date="2014-07" db="EMBL/GenBank/DDBJ databases">
        <title>Porphyromonadaceae bacterium OUH 308042 = ATCC BAA-2681 = DSM 28342 draft genome.</title>
        <authorList>
            <person name="Sydenham T.V."/>
            <person name="Hasman H."/>
            <person name="Justensen U.S."/>
        </authorList>
    </citation>
    <scope>NUCLEOTIDE SEQUENCE [LARGE SCALE GENOMIC DNA]</scope>
    <source>
        <strain evidence="8 10">OUH 308042</strain>
    </source>
</reference>
<name>A0A0C3R722_9PORP</name>
<dbReference type="PANTHER" id="PTHR30329">
    <property type="entry name" value="STATOR ELEMENT OF FLAGELLAR MOTOR COMPLEX"/>
    <property type="match status" value="1"/>
</dbReference>
<dbReference type="PROSITE" id="PS51123">
    <property type="entry name" value="OMPA_2"/>
    <property type="match status" value="1"/>
</dbReference>
<evidence type="ECO:0000313" key="10">
    <source>
        <dbReference type="Proteomes" id="UP000031980"/>
    </source>
</evidence>
<evidence type="ECO:0000256" key="4">
    <source>
        <dbReference type="SAM" id="Coils"/>
    </source>
</evidence>
<keyword evidence="10" id="KW-1185">Reference proteome</keyword>
<comment type="caution">
    <text evidence="8">The sequence shown here is derived from an EMBL/GenBank/DDBJ whole genome shotgun (WGS) entry which is preliminary data.</text>
</comment>
<sequence>MKKTLFMLLVAVMPLIATAQEEEVKVKVKEKEQAPSWSGFVTNRFWDNWFISISAGGQVYFGEFDSKEDFGRRITPTFDFSIGKWIVPTLGARVQAGGFTLRGLTNDPNNIYAKGVSNKGEGLYKQKWQQFNIHVDGLLNLSNWIGGYRTDRFYEAIPFAGFGMIHGCKSDGTTDFMFVGGLINKFRLSDAFDFNVEIKGSLVPQKFDGEVGGSRGEGILGVSAGFTYKFNQRKFRREKKAEIISTGISPADLAAVEALLAEQTARAQQLQDALAQERAKARQEAVQVAKESKAAPLAIFFKINKANITAKEMINLKYYAEIIKENPNKKYKVTGYADKATGTPAYNQKLSEKRARNVADALIKKFGVNPNQLEVIGMGGVDGLYNGDIQLNRVAIVE</sequence>
<dbReference type="Pfam" id="PF00691">
    <property type="entry name" value="OmpA"/>
    <property type="match status" value="1"/>
</dbReference>
<dbReference type="InterPro" id="IPR036737">
    <property type="entry name" value="OmpA-like_sf"/>
</dbReference>
<dbReference type="Gene3D" id="3.30.1330.60">
    <property type="entry name" value="OmpA-like domain"/>
    <property type="match status" value="1"/>
</dbReference>
<feature type="domain" description="OmpA-like" evidence="6">
    <location>
        <begin position="288"/>
        <end position="398"/>
    </location>
</feature>
<accession>A0A0C3R722</accession>
<evidence type="ECO:0000313" key="7">
    <source>
        <dbReference type="EMBL" id="KIO43731.1"/>
    </source>
</evidence>
<dbReference type="EMBL" id="JPIT01000031">
    <property type="protein sequence ID" value="KIO43731.1"/>
    <property type="molecule type" value="Genomic_DNA"/>
</dbReference>
<comment type="subcellular location">
    <subcellularLocation>
        <location evidence="1">Membrane</location>
    </subcellularLocation>
</comment>
<feature type="signal peptide" evidence="5">
    <location>
        <begin position="1"/>
        <end position="19"/>
    </location>
</feature>
<dbReference type="Proteomes" id="UP000031980">
    <property type="component" value="Unassembled WGS sequence"/>
</dbReference>
<dbReference type="EMBL" id="JPIU01000037">
    <property type="protein sequence ID" value="KIO45895.1"/>
    <property type="molecule type" value="Genomic_DNA"/>
</dbReference>
<evidence type="ECO:0000313" key="8">
    <source>
        <dbReference type="EMBL" id="KIO45895.1"/>
    </source>
</evidence>
<evidence type="ECO:0000256" key="2">
    <source>
        <dbReference type="ARBA" id="ARBA00023136"/>
    </source>
</evidence>
<evidence type="ECO:0000259" key="6">
    <source>
        <dbReference type="PROSITE" id="PS51123"/>
    </source>
</evidence>
<gene>
    <name evidence="8" type="ORF">BA92_05460</name>
    <name evidence="7" type="ORF">IE90_11500</name>
</gene>
<evidence type="ECO:0000313" key="9">
    <source>
        <dbReference type="Proteomes" id="UP000031937"/>
    </source>
</evidence>
<dbReference type="Proteomes" id="UP000031937">
    <property type="component" value="Unassembled WGS sequence"/>
</dbReference>
<feature type="chain" id="PRO_5002168841" description="OmpA-like domain-containing protein" evidence="5">
    <location>
        <begin position="20"/>
        <end position="398"/>
    </location>
</feature>
<keyword evidence="5" id="KW-0732">Signal</keyword>
<evidence type="ECO:0000256" key="3">
    <source>
        <dbReference type="PROSITE-ProRule" id="PRU00473"/>
    </source>
</evidence>
<dbReference type="SUPFAM" id="SSF103088">
    <property type="entry name" value="OmpA-like"/>
    <property type="match status" value="1"/>
</dbReference>
<dbReference type="GO" id="GO:0009279">
    <property type="term" value="C:cell outer membrane"/>
    <property type="evidence" value="ECO:0007669"/>
    <property type="project" value="InterPro"/>
</dbReference>
<dbReference type="InterPro" id="IPR006665">
    <property type="entry name" value="OmpA-like"/>
</dbReference>
<dbReference type="PANTHER" id="PTHR30329:SF21">
    <property type="entry name" value="LIPOPROTEIN YIAD-RELATED"/>
    <property type="match status" value="1"/>
</dbReference>
<dbReference type="CDD" id="cd07185">
    <property type="entry name" value="OmpA_C-like"/>
    <property type="match status" value="1"/>
</dbReference>
<dbReference type="RefSeq" id="WP_041503918.1">
    <property type="nucleotide sequence ID" value="NZ_JPIT01000031.1"/>
</dbReference>
<dbReference type="InterPro" id="IPR006690">
    <property type="entry name" value="OMPA-like_CS"/>
</dbReference>
<reference evidence="7 9" key="2">
    <citation type="submission" date="2014-07" db="EMBL/GenBank/DDBJ databases">
        <title>Porphyromonadaceae bacterium OUH 334697 = ATCC BAA-2682 = DSM 28341 draft genome.</title>
        <authorList>
            <person name="Sydenham T.V."/>
            <person name="Hasman H."/>
            <person name="Justesen U.S."/>
        </authorList>
    </citation>
    <scope>NUCLEOTIDE SEQUENCE [LARGE SCALE GENOMIC DNA]</scope>
    <source>
        <strain evidence="7 9">OUH 334697</strain>
    </source>
</reference>
<protein>
    <recommendedName>
        <fullName evidence="6">OmpA-like domain-containing protein</fullName>
    </recommendedName>
</protein>
<keyword evidence="2 3" id="KW-0472">Membrane</keyword>
<dbReference type="PROSITE" id="PS01068">
    <property type="entry name" value="OMPA_1"/>
    <property type="match status" value="1"/>
</dbReference>
<evidence type="ECO:0000256" key="1">
    <source>
        <dbReference type="ARBA" id="ARBA00004370"/>
    </source>
</evidence>
<proteinExistence type="predicted"/>
<organism evidence="8 10">
    <name type="scientific">Sanguibacteroides justesenii</name>
    <dbReference type="NCBI Taxonomy" id="1547597"/>
    <lineage>
        <taxon>Bacteria</taxon>
        <taxon>Pseudomonadati</taxon>
        <taxon>Bacteroidota</taxon>
        <taxon>Bacteroidia</taxon>
        <taxon>Bacteroidales</taxon>
        <taxon>Porphyromonadaceae</taxon>
        <taxon>Sanguibacteroides</taxon>
    </lineage>
</organism>